<accession>F4PR47</accession>
<dbReference type="KEGG" id="dfa:DFA_01994"/>
<dbReference type="EMBL" id="GL883010">
    <property type="protein sequence ID" value="EGG22104.1"/>
    <property type="molecule type" value="Genomic_DNA"/>
</dbReference>
<organism evidence="2 3">
    <name type="scientific">Cavenderia fasciculata</name>
    <name type="common">Slime mold</name>
    <name type="synonym">Dictyostelium fasciculatum</name>
    <dbReference type="NCBI Taxonomy" id="261658"/>
    <lineage>
        <taxon>Eukaryota</taxon>
        <taxon>Amoebozoa</taxon>
        <taxon>Evosea</taxon>
        <taxon>Eumycetozoa</taxon>
        <taxon>Dictyostelia</taxon>
        <taxon>Acytosteliales</taxon>
        <taxon>Cavenderiaceae</taxon>
        <taxon>Cavenderia</taxon>
    </lineage>
</organism>
<dbReference type="AlphaFoldDB" id="F4PR47"/>
<evidence type="ECO:0000313" key="2">
    <source>
        <dbReference type="EMBL" id="EGG22104.1"/>
    </source>
</evidence>
<keyword evidence="3" id="KW-1185">Reference proteome</keyword>
<feature type="compositionally biased region" description="Low complexity" evidence="1">
    <location>
        <begin position="34"/>
        <end position="51"/>
    </location>
</feature>
<evidence type="ECO:0000313" key="3">
    <source>
        <dbReference type="Proteomes" id="UP000007797"/>
    </source>
</evidence>
<dbReference type="RefSeq" id="XP_004359955.1">
    <property type="nucleotide sequence ID" value="XM_004359898.1"/>
</dbReference>
<name>F4PR47_CACFS</name>
<dbReference type="GeneID" id="14873368"/>
<dbReference type="OrthoDB" id="16880at2759"/>
<gene>
    <name evidence="2" type="ORF">DFA_01994</name>
</gene>
<feature type="compositionally biased region" description="Basic and acidic residues" evidence="1">
    <location>
        <begin position="22"/>
        <end position="33"/>
    </location>
</feature>
<feature type="region of interest" description="Disordered" evidence="1">
    <location>
        <begin position="1"/>
        <end position="69"/>
    </location>
</feature>
<sequence>MSEPSVRALSSAFESASSPGDVNKESPSYDEHSSTGPVSGASSSSPSVSPSNLKRDYTAGVDNERIIGAKERSSVALDKFLKNEVIPRGGTPGSSHKSAIGKPAPNENDNKAKSVPKFSGSSHPVYGLMLAGKQHESSVTKKKIVIPPSNAY</sequence>
<feature type="compositionally biased region" description="Basic and acidic residues" evidence="1">
    <location>
        <begin position="53"/>
        <end position="69"/>
    </location>
</feature>
<evidence type="ECO:0000256" key="1">
    <source>
        <dbReference type="SAM" id="MobiDB-lite"/>
    </source>
</evidence>
<dbReference type="Proteomes" id="UP000007797">
    <property type="component" value="Unassembled WGS sequence"/>
</dbReference>
<proteinExistence type="predicted"/>
<protein>
    <submittedName>
        <fullName evidence="2">Uncharacterized protein</fullName>
    </submittedName>
</protein>
<reference evidence="3" key="1">
    <citation type="journal article" date="2011" name="Genome Res.">
        <title>Phylogeny-wide analysis of social amoeba genomes highlights ancient origins for complex intercellular communication.</title>
        <authorList>
            <person name="Heidel A.J."/>
            <person name="Lawal H.M."/>
            <person name="Felder M."/>
            <person name="Schilde C."/>
            <person name="Helps N.R."/>
            <person name="Tunggal B."/>
            <person name="Rivero F."/>
            <person name="John U."/>
            <person name="Schleicher M."/>
            <person name="Eichinger L."/>
            <person name="Platzer M."/>
            <person name="Noegel A.A."/>
            <person name="Schaap P."/>
            <person name="Gloeckner G."/>
        </authorList>
    </citation>
    <scope>NUCLEOTIDE SEQUENCE [LARGE SCALE GENOMIC DNA]</scope>
    <source>
        <strain evidence="3">SH3</strain>
    </source>
</reference>
<feature type="region of interest" description="Disordered" evidence="1">
    <location>
        <begin position="85"/>
        <end position="119"/>
    </location>
</feature>